<reference evidence="2 3" key="1">
    <citation type="submission" date="2021-02" db="EMBL/GenBank/DDBJ databases">
        <title>Complete genome of Desulfoluna sp. strain ASN36.</title>
        <authorList>
            <person name="Takahashi A."/>
            <person name="Kojima H."/>
            <person name="Fukui M."/>
        </authorList>
    </citation>
    <scope>NUCLEOTIDE SEQUENCE [LARGE SCALE GENOMIC DNA]</scope>
    <source>
        <strain evidence="2 3">ASN36</strain>
    </source>
</reference>
<keyword evidence="1" id="KW-0732">Signal</keyword>
<organism evidence="2 3">
    <name type="scientific">Desulfoluna limicola</name>
    <dbReference type="NCBI Taxonomy" id="2810562"/>
    <lineage>
        <taxon>Bacteria</taxon>
        <taxon>Pseudomonadati</taxon>
        <taxon>Thermodesulfobacteriota</taxon>
        <taxon>Desulfobacteria</taxon>
        <taxon>Desulfobacterales</taxon>
        <taxon>Desulfolunaceae</taxon>
        <taxon>Desulfoluna</taxon>
    </lineage>
</organism>
<sequence length="109" mass="12148">MKRLLIFIVGAFFLATTVVAVAAEKPVPFSPKIHNEANLPEGILYVDSGTVNFVETQRVVVDDAEYPYNKKMQVFTMDGLKGSKKSVKKGKKVDVYANDKHEAVYIVIK</sequence>
<gene>
    <name evidence="2" type="ORF">DSLASN_27890</name>
</gene>
<name>A0ABM7PHU8_9BACT</name>
<keyword evidence="3" id="KW-1185">Reference proteome</keyword>
<evidence type="ECO:0000313" key="2">
    <source>
        <dbReference type="EMBL" id="BCS97157.1"/>
    </source>
</evidence>
<protein>
    <submittedName>
        <fullName evidence="2">Uncharacterized protein</fullName>
    </submittedName>
</protein>
<evidence type="ECO:0000256" key="1">
    <source>
        <dbReference type="SAM" id="SignalP"/>
    </source>
</evidence>
<accession>A0ABM7PHU8</accession>
<evidence type="ECO:0000313" key="3">
    <source>
        <dbReference type="Proteomes" id="UP001320148"/>
    </source>
</evidence>
<proteinExistence type="predicted"/>
<dbReference type="Proteomes" id="UP001320148">
    <property type="component" value="Chromosome"/>
</dbReference>
<dbReference type="RefSeq" id="WP_236888579.1">
    <property type="nucleotide sequence ID" value="NZ_AP024488.1"/>
</dbReference>
<dbReference type="EMBL" id="AP024488">
    <property type="protein sequence ID" value="BCS97157.1"/>
    <property type="molecule type" value="Genomic_DNA"/>
</dbReference>
<feature type="chain" id="PRO_5047041281" evidence="1">
    <location>
        <begin position="23"/>
        <end position="109"/>
    </location>
</feature>
<feature type="signal peptide" evidence="1">
    <location>
        <begin position="1"/>
        <end position="22"/>
    </location>
</feature>